<dbReference type="Proteomes" id="UP000230069">
    <property type="component" value="Unassembled WGS sequence"/>
</dbReference>
<evidence type="ECO:0000256" key="3">
    <source>
        <dbReference type="ARBA" id="ARBA00022471"/>
    </source>
</evidence>
<organism evidence="7 8">
    <name type="scientific">Aquilegia coerulea</name>
    <name type="common">Rocky mountain columbine</name>
    <dbReference type="NCBI Taxonomy" id="218851"/>
    <lineage>
        <taxon>Eukaryota</taxon>
        <taxon>Viridiplantae</taxon>
        <taxon>Streptophyta</taxon>
        <taxon>Embryophyta</taxon>
        <taxon>Tracheophyta</taxon>
        <taxon>Spermatophyta</taxon>
        <taxon>Magnoliopsida</taxon>
        <taxon>Ranunculales</taxon>
        <taxon>Ranunculaceae</taxon>
        <taxon>Thalictroideae</taxon>
        <taxon>Aquilegia</taxon>
    </lineage>
</organism>
<reference evidence="7 8" key="1">
    <citation type="submission" date="2017-09" db="EMBL/GenBank/DDBJ databases">
        <title>WGS assembly of Aquilegia coerulea Goldsmith.</title>
        <authorList>
            <person name="Hodges S."/>
            <person name="Kramer E."/>
            <person name="Nordborg M."/>
            <person name="Tomkins J."/>
            <person name="Borevitz J."/>
            <person name="Derieg N."/>
            <person name="Yan J."/>
            <person name="Mihaltcheva S."/>
            <person name="Hayes R.D."/>
            <person name="Rokhsar D."/>
        </authorList>
    </citation>
    <scope>NUCLEOTIDE SEQUENCE [LARGE SCALE GENOMIC DNA]</scope>
    <source>
        <strain evidence="8">cv. Goldsmith</strain>
    </source>
</reference>
<dbReference type="InterPro" id="IPR010264">
    <property type="entry name" value="Self-incomp_S1"/>
</dbReference>
<dbReference type="STRING" id="218851.A0A2G5F270"/>
<dbReference type="InParanoid" id="A0A2G5F270"/>
<evidence type="ECO:0000313" key="8">
    <source>
        <dbReference type="Proteomes" id="UP000230069"/>
    </source>
</evidence>
<name>A0A2G5F270_AQUCA</name>
<gene>
    <name evidence="7" type="ORF">AQUCO_00200209v1</name>
</gene>
<keyword evidence="5 6" id="KW-0732">Signal</keyword>
<feature type="signal peptide" evidence="6">
    <location>
        <begin position="1"/>
        <end position="23"/>
    </location>
</feature>
<dbReference type="PANTHER" id="PTHR31232:SF18">
    <property type="entry name" value="S-PROTEIN HOMOLOG"/>
    <property type="match status" value="1"/>
</dbReference>
<evidence type="ECO:0000256" key="4">
    <source>
        <dbReference type="ARBA" id="ARBA00022525"/>
    </source>
</evidence>
<dbReference type="OrthoDB" id="843380at2759"/>
<accession>A0A2G5F270</accession>
<protein>
    <recommendedName>
        <fullName evidence="6">S-protein homolog</fullName>
    </recommendedName>
</protein>
<keyword evidence="8" id="KW-1185">Reference proteome</keyword>
<keyword evidence="3 6" id="KW-0713">Self-incompatibility</keyword>
<evidence type="ECO:0000256" key="6">
    <source>
        <dbReference type="RuleBase" id="RU367044"/>
    </source>
</evidence>
<sequence>MNMKVLLAVVVFTIYFGCSSVSGKRVSVYVNNMVAPDTMLDIHCKSKNDDLGLHKIAYRQNQTWSFKINFWGTTLFWCGMGWHDKDPRGFNPGGYIHGSFEIYNYKRDSKKCDGICVWNVQNYGIYFVNKDTKKNEFMFSWQPASTNAKETDL</sequence>
<proteinExistence type="inferred from homology"/>
<evidence type="ECO:0000256" key="2">
    <source>
        <dbReference type="ARBA" id="ARBA00005581"/>
    </source>
</evidence>
<dbReference type="AlphaFoldDB" id="A0A2G5F270"/>
<dbReference type="EMBL" id="KZ305019">
    <property type="protein sequence ID" value="PIA62066.1"/>
    <property type="molecule type" value="Genomic_DNA"/>
</dbReference>
<keyword evidence="4 6" id="KW-0964">Secreted</keyword>
<dbReference type="GO" id="GO:0060320">
    <property type="term" value="P:rejection of self pollen"/>
    <property type="evidence" value="ECO:0007669"/>
    <property type="project" value="UniProtKB-KW"/>
</dbReference>
<dbReference type="GO" id="GO:0005576">
    <property type="term" value="C:extracellular region"/>
    <property type="evidence" value="ECO:0007669"/>
    <property type="project" value="UniProtKB-SubCell"/>
</dbReference>
<comment type="similarity">
    <text evidence="2 6">Belongs to the plant self-incompatibility (S1) protein family.</text>
</comment>
<dbReference type="Pfam" id="PF05938">
    <property type="entry name" value="Self-incomp_S1"/>
    <property type="match status" value="1"/>
</dbReference>
<evidence type="ECO:0000256" key="5">
    <source>
        <dbReference type="ARBA" id="ARBA00022729"/>
    </source>
</evidence>
<evidence type="ECO:0000313" key="7">
    <source>
        <dbReference type="EMBL" id="PIA62066.1"/>
    </source>
</evidence>
<dbReference type="PANTHER" id="PTHR31232">
    <property type="match status" value="1"/>
</dbReference>
<feature type="chain" id="PRO_5025091476" description="S-protein homolog" evidence="6">
    <location>
        <begin position="24"/>
        <end position="153"/>
    </location>
</feature>
<evidence type="ECO:0000256" key="1">
    <source>
        <dbReference type="ARBA" id="ARBA00004613"/>
    </source>
</evidence>
<comment type="subcellular location">
    <subcellularLocation>
        <location evidence="1 6">Secreted</location>
    </subcellularLocation>
</comment>